<evidence type="ECO:0000313" key="2">
    <source>
        <dbReference type="EMBL" id="OPJ60884.1"/>
    </source>
</evidence>
<dbReference type="RefSeq" id="WP_079425094.1">
    <property type="nucleotide sequence ID" value="NZ_MZGV01000027.1"/>
</dbReference>
<dbReference type="AlphaFoldDB" id="A0A1V4IM17"/>
<reference evidence="2 3" key="1">
    <citation type="submission" date="2017-03" db="EMBL/GenBank/DDBJ databases">
        <title>Genome sequence of Clostridium oryzae DSM 28571.</title>
        <authorList>
            <person name="Poehlein A."/>
            <person name="Daniel R."/>
        </authorList>
    </citation>
    <scope>NUCLEOTIDE SEQUENCE [LARGE SCALE GENOMIC DNA]</scope>
    <source>
        <strain evidence="2 3">DSM 28571</strain>
    </source>
</reference>
<dbReference type="Proteomes" id="UP000190080">
    <property type="component" value="Unassembled WGS sequence"/>
</dbReference>
<evidence type="ECO:0000313" key="3">
    <source>
        <dbReference type="Proteomes" id="UP000190080"/>
    </source>
</evidence>
<dbReference type="SUPFAM" id="SSF53335">
    <property type="entry name" value="S-adenosyl-L-methionine-dependent methyltransferases"/>
    <property type="match status" value="1"/>
</dbReference>
<proteinExistence type="predicted"/>
<gene>
    <name evidence="2" type="ORF">CLORY_25910</name>
</gene>
<dbReference type="InterPro" id="IPR029063">
    <property type="entry name" value="SAM-dependent_MTases_sf"/>
</dbReference>
<dbReference type="PANTHER" id="PTHR41786">
    <property type="entry name" value="MOTILITY ACCESSORY FACTOR MAF"/>
    <property type="match status" value="1"/>
</dbReference>
<dbReference type="Pfam" id="PF01973">
    <property type="entry name" value="MptE-like"/>
    <property type="match status" value="1"/>
</dbReference>
<comment type="caution">
    <text evidence="2">The sequence shown here is derived from an EMBL/GenBank/DDBJ whole genome shotgun (WGS) entry which is preliminary data.</text>
</comment>
<dbReference type="PANTHER" id="PTHR41786:SF1">
    <property type="entry name" value="6-HYDROXYMETHYLPTERIN DIPHOSPHOKINASE MPTE-LIKE DOMAIN-CONTAINING PROTEIN"/>
    <property type="match status" value="1"/>
</dbReference>
<feature type="domain" description="6-hydroxymethylpterin diphosphokinase MptE-like" evidence="1">
    <location>
        <begin position="183"/>
        <end position="342"/>
    </location>
</feature>
<organism evidence="2 3">
    <name type="scientific">Clostridium oryzae</name>
    <dbReference type="NCBI Taxonomy" id="1450648"/>
    <lineage>
        <taxon>Bacteria</taxon>
        <taxon>Bacillati</taxon>
        <taxon>Bacillota</taxon>
        <taxon>Clostridia</taxon>
        <taxon>Eubacteriales</taxon>
        <taxon>Clostridiaceae</taxon>
        <taxon>Clostridium</taxon>
    </lineage>
</organism>
<keyword evidence="3" id="KW-1185">Reference proteome</keyword>
<dbReference type="STRING" id="1450648.CLORY_25910"/>
<evidence type="ECO:0000259" key="1">
    <source>
        <dbReference type="Pfam" id="PF01973"/>
    </source>
</evidence>
<sequence length="426" mass="48781">MRSLNIQFFSTKETVNNETLLTVKVNNKLLHSLYYPLKEAEKYVDGLNIESNEKTLNVVFYGLGLGYHIKALADRFGDKINITVFDLSKELYEEPEIKNSKFIKQLFNMKNVDIHLRDFSKEFCEAFSEAVSKCDGFYIYRPSLELIPEAAKKFSEIILEYEAEKSTELKNKELLDFNSENNNKLKNVKTMHQFFNEHNFKNQNVIIVAGGPSLNMSIDKLKELAATGNFFIITMGTPLKMLLENDIKPGMFCSTDPLEHVFNQINGLDTEKFNIPMCFLYTSSYKAAESYKGSKYIFYNYDKINDIRIDCGNSVATAALSIAIAGKPKTVIFLGQDLAYINGKRHVDNTVYGKEHYHQVDSRDFLSEAVSGDKIYTNNFFYSVKRWIERTISTTEHIRFINCSKGLNIAGCENIDIEILEDVLNG</sequence>
<name>A0A1V4IM17_9CLOT</name>
<dbReference type="OrthoDB" id="5291305at2"/>
<dbReference type="EMBL" id="MZGV01000027">
    <property type="protein sequence ID" value="OPJ60884.1"/>
    <property type="molecule type" value="Genomic_DNA"/>
</dbReference>
<dbReference type="InterPro" id="IPR002826">
    <property type="entry name" value="MptE-like"/>
</dbReference>
<accession>A0A1V4IM17</accession>
<protein>
    <recommendedName>
        <fullName evidence="1">6-hydroxymethylpterin diphosphokinase MptE-like domain-containing protein</fullName>
    </recommendedName>
</protein>